<reference evidence="3" key="1">
    <citation type="submission" date="2022-11" db="UniProtKB">
        <authorList>
            <consortium name="WormBaseParasite"/>
        </authorList>
    </citation>
    <scope>IDENTIFICATION</scope>
</reference>
<sequence length="175" mass="19071">MAVVCAIFIPNPCSVLTASLAIASISLDPVTMAAVLMSIGLSVDFTAHVSYHYQLLNKKEVRDGKIVKIQLIGSHDKLVHTLENVGWPMIQAGLSTVMCILPLVFLQSYAPIVFVKTIFLVVAWGLLHGLLVLPGFLGALPDFLTNANCYRTFFSTSSQKSCRYAGPPNEDQEMN</sequence>
<dbReference type="Gene3D" id="1.20.1640.10">
    <property type="entry name" value="Multidrug efflux transporter AcrB transmembrane domain"/>
    <property type="match status" value="1"/>
</dbReference>
<dbReference type="SUPFAM" id="SSF82866">
    <property type="entry name" value="Multidrug efflux transporter AcrB transmembrane domain"/>
    <property type="match status" value="1"/>
</dbReference>
<dbReference type="GO" id="GO:0030659">
    <property type="term" value="C:cytoplasmic vesicle membrane"/>
    <property type="evidence" value="ECO:0007669"/>
    <property type="project" value="TreeGrafter"/>
</dbReference>
<feature type="transmembrane region" description="Helical" evidence="1">
    <location>
        <begin position="85"/>
        <end position="106"/>
    </location>
</feature>
<proteinExistence type="predicted"/>
<organism evidence="2 3">
    <name type="scientific">Acrobeloides nanus</name>
    <dbReference type="NCBI Taxonomy" id="290746"/>
    <lineage>
        <taxon>Eukaryota</taxon>
        <taxon>Metazoa</taxon>
        <taxon>Ecdysozoa</taxon>
        <taxon>Nematoda</taxon>
        <taxon>Chromadorea</taxon>
        <taxon>Rhabditida</taxon>
        <taxon>Tylenchina</taxon>
        <taxon>Cephalobomorpha</taxon>
        <taxon>Cephaloboidea</taxon>
        <taxon>Cephalobidae</taxon>
        <taxon>Acrobeloides</taxon>
    </lineage>
</organism>
<dbReference type="Proteomes" id="UP000887540">
    <property type="component" value="Unplaced"/>
</dbReference>
<dbReference type="PANTHER" id="PTHR10796">
    <property type="entry name" value="PATCHED-RELATED"/>
    <property type="match status" value="1"/>
</dbReference>
<keyword evidence="2" id="KW-1185">Reference proteome</keyword>
<dbReference type="GO" id="GO:0006897">
    <property type="term" value="P:endocytosis"/>
    <property type="evidence" value="ECO:0007669"/>
    <property type="project" value="TreeGrafter"/>
</dbReference>
<name>A0A914E7U3_9BILA</name>
<dbReference type="GO" id="GO:0005886">
    <property type="term" value="C:plasma membrane"/>
    <property type="evidence" value="ECO:0007669"/>
    <property type="project" value="TreeGrafter"/>
</dbReference>
<dbReference type="InterPro" id="IPR051697">
    <property type="entry name" value="Patched_domain-protein"/>
</dbReference>
<evidence type="ECO:0000313" key="3">
    <source>
        <dbReference type="WBParaSite" id="ACRNAN_scaffold5939.g9853.t1"/>
    </source>
</evidence>
<dbReference type="WBParaSite" id="ACRNAN_scaffold5939.g9853.t1">
    <property type="protein sequence ID" value="ACRNAN_scaffold5939.g9853.t1"/>
    <property type="gene ID" value="ACRNAN_scaffold5939.g9853"/>
</dbReference>
<keyword evidence="1" id="KW-1133">Transmembrane helix</keyword>
<protein>
    <submittedName>
        <fullName evidence="3">Membrane transport protein MMPL domain-containing protein</fullName>
    </submittedName>
</protein>
<keyword evidence="1" id="KW-0472">Membrane</keyword>
<dbReference type="GO" id="GO:0018996">
    <property type="term" value="P:molting cycle, collagen and cuticulin-based cuticle"/>
    <property type="evidence" value="ECO:0007669"/>
    <property type="project" value="TreeGrafter"/>
</dbReference>
<keyword evidence="1" id="KW-0812">Transmembrane</keyword>
<accession>A0A914E7U3</accession>
<dbReference type="PANTHER" id="PTHR10796:SF90">
    <property type="entry name" value="SSD DOMAIN-CONTAINING PROTEIN"/>
    <property type="match status" value="1"/>
</dbReference>
<dbReference type="AlphaFoldDB" id="A0A914E7U3"/>
<evidence type="ECO:0000256" key="1">
    <source>
        <dbReference type="SAM" id="Phobius"/>
    </source>
</evidence>
<feature type="transmembrane region" description="Helical" evidence="1">
    <location>
        <begin position="118"/>
        <end position="137"/>
    </location>
</feature>
<evidence type="ECO:0000313" key="2">
    <source>
        <dbReference type="Proteomes" id="UP000887540"/>
    </source>
</evidence>